<dbReference type="GO" id="GO:0031640">
    <property type="term" value="P:killing of cells of another organism"/>
    <property type="evidence" value="ECO:0007669"/>
    <property type="project" value="UniProtKB-KW"/>
</dbReference>
<keyword evidence="7" id="KW-0326">Glycosidase</keyword>
<proteinExistence type="predicted"/>
<dbReference type="EC" id="3.2.1.17" evidence="2"/>
<keyword evidence="9" id="KW-0732">Signal</keyword>
<evidence type="ECO:0000256" key="5">
    <source>
        <dbReference type="ARBA" id="ARBA00022801"/>
    </source>
</evidence>
<evidence type="ECO:0000313" key="11">
    <source>
        <dbReference type="Proteomes" id="UP000325440"/>
    </source>
</evidence>
<evidence type="ECO:0000256" key="6">
    <source>
        <dbReference type="ARBA" id="ARBA00023157"/>
    </source>
</evidence>
<evidence type="ECO:0000256" key="1">
    <source>
        <dbReference type="ARBA" id="ARBA00000632"/>
    </source>
</evidence>
<dbReference type="FunFam" id="1.10.530.10:FF:000019">
    <property type="entry name" value="lysozyme"/>
    <property type="match status" value="1"/>
</dbReference>
<evidence type="ECO:0000256" key="4">
    <source>
        <dbReference type="ARBA" id="ARBA00022638"/>
    </source>
</evidence>
<dbReference type="OrthoDB" id="6331689at2759"/>
<evidence type="ECO:0000313" key="10">
    <source>
        <dbReference type="EMBL" id="VVC30742.1"/>
    </source>
</evidence>
<keyword evidence="4" id="KW-0081">Bacteriolytic enzyme</keyword>
<dbReference type="Proteomes" id="UP000325440">
    <property type="component" value="Unassembled WGS sequence"/>
</dbReference>
<evidence type="ECO:0000256" key="8">
    <source>
        <dbReference type="PIRSR" id="PIRSR608597-3"/>
    </source>
</evidence>
<keyword evidence="11" id="KW-1185">Reference proteome</keyword>
<dbReference type="Gene3D" id="1.10.530.10">
    <property type="match status" value="1"/>
</dbReference>
<accession>A0A5E4MIL6</accession>
<name>A0A5E4MIL6_9HEMI</name>
<dbReference type="EMBL" id="CABPRJ010000536">
    <property type="protein sequence ID" value="VVC30742.1"/>
    <property type="molecule type" value="Genomic_DNA"/>
</dbReference>
<evidence type="ECO:0000256" key="2">
    <source>
        <dbReference type="ARBA" id="ARBA00012732"/>
    </source>
</evidence>
<dbReference type="GO" id="GO:0042742">
    <property type="term" value="P:defense response to bacterium"/>
    <property type="evidence" value="ECO:0007669"/>
    <property type="project" value="UniProtKB-KW"/>
</dbReference>
<dbReference type="CDD" id="cd16890">
    <property type="entry name" value="lyz_i"/>
    <property type="match status" value="1"/>
</dbReference>
<dbReference type="GO" id="GO:0003796">
    <property type="term" value="F:lysozyme activity"/>
    <property type="evidence" value="ECO:0007669"/>
    <property type="project" value="UniProtKB-EC"/>
</dbReference>
<feature type="signal peptide" evidence="9">
    <location>
        <begin position="1"/>
        <end position="29"/>
    </location>
</feature>
<protein>
    <recommendedName>
        <fullName evidence="2">lysozyme</fullName>
        <ecNumber evidence="2">3.2.1.17</ecNumber>
    </recommendedName>
</protein>
<sequence length="168" mass="18747">MTQQTSRRSFRTAGVSAVALLMLASRTVTVTTEGRYVSNLSSACMRCLCEASTACNASVGCSQGYCGPYYLYREYWRDAGRLVLQDDDPERDLAFVDCAADAECAKRVVVSYMAKYGRDCNKNGAADCDDYARIHFNGRDNCTSIEKTNFWKRYEACWPADGKGKPNR</sequence>
<reference evidence="10 11" key="1">
    <citation type="submission" date="2019-08" db="EMBL/GenBank/DDBJ databases">
        <authorList>
            <person name="Alioto T."/>
            <person name="Alioto T."/>
            <person name="Gomez Garrido J."/>
        </authorList>
    </citation>
    <scope>NUCLEOTIDE SEQUENCE [LARGE SCALE GENOMIC DNA]</scope>
</reference>
<feature type="disulfide bond" evidence="8">
    <location>
        <begin position="49"/>
        <end position="55"/>
    </location>
</feature>
<feature type="disulfide bond" evidence="8">
    <location>
        <begin position="61"/>
        <end position="66"/>
    </location>
</feature>
<keyword evidence="6 8" id="KW-1015">Disulfide bond</keyword>
<dbReference type="Pfam" id="PF05497">
    <property type="entry name" value="Destabilase"/>
    <property type="match status" value="1"/>
</dbReference>
<dbReference type="InterPro" id="IPR008597">
    <property type="entry name" value="Invert_lysozyme"/>
</dbReference>
<dbReference type="AlphaFoldDB" id="A0A5E4MIL6"/>
<organism evidence="10 11">
    <name type="scientific">Cinara cedri</name>
    <dbReference type="NCBI Taxonomy" id="506608"/>
    <lineage>
        <taxon>Eukaryota</taxon>
        <taxon>Metazoa</taxon>
        <taxon>Ecdysozoa</taxon>
        <taxon>Arthropoda</taxon>
        <taxon>Hexapoda</taxon>
        <taxon>Insecta</taxon>
        <taxon>Pterygota</taxon>
        <taxon>Neoptera</taxon>
        <taxon>Paraneoptera</taxon>
        <taxon>Hemiptera</taxon>
        <taxon>Sternorrhyncha</taxon>
        <taxon>Aphidomorpha</taxon>
        <taxon>Aphidoidea</taxon>
        <taxon>Aphididae</taxon>
        <taxon>Lachninae</taxon>
        <taxon>Cinara</taxon>
    </lineage>
</organism>
<evidence type="ECO:0000256" key="3">
    <source>
        <dbReference type="ARBA" id="ARBA00022529"/>
    </source>
</evidence>
<comment type="catalytic activity">
    <reaction evidence="1">
        <text>Hydrolysis of (1-&gt;4)-beta-linkages between N-acetylmuramic acid and N-acetyl-D-glucosamine residues in a peptidoglycan and between N-acetyl-D-glucosamine residues in chitodextrins.</text>
        <dbReference type="EC" id="3.2.1.17"/>
    </reaction>
</comment>
<gene>
    <name evidence="10" type="ORF">CINCED_3A016069</name>
</gene>
<dbReference type="PANTHER" id="PTHR11195:SF13">
    <property type="entry name" value="INVERTEBRATE-TYPE LYSOZYME 2-RELATED"/>
    <property type="match status" value="1"/>
</dbReference>
<evidence type="ECO:0000256" key="7">
    <source>
        <dbReference type="ARBA" id="ARBA00023295"/>
    </source>
</evidence>
<dbReference type="PROSITE" id="PS51909">
    <property type="entry name" value="LYSOZYME_I"/>
    <property type="match status" value="1"/>
</dbReference>
<feature type="disulfide bond" evidence="8">
    <location>
        <begin position="98"/>
        <end position="104"/>
    </location>
</feature>
<feature type="chain" id="PRO_5022955791" description="lysozyme" evidence="9">
    <location>
        <begin position="30"/>
        <end position="168"/>
    </location>
</feature>
<keyword evidence="5" id="KW-0378">Hydrolase</keyword>
<feature type="disulfide bond" evidence="8">
    <location>
        <begin position="44"/>
        <end position="128"/>
    </location>
</feature>
<keyword evidence="3" id="KW-0929">Antimicrobial</keyword>
<evidence type="ECO:0000256" key="9">
    <source>
        <dbReference type="SAM" id="SignalP"/>
    </source>
</evidence>
<dbReference type="PANTHER" id="PTHR11195">
    <property type="entry name" value="DESTABILASE-RELATED"/>
    <property type="match status" value="1"/>
</dbReference>